<reference evidence="16 17" key="1">
    <citation type="journal article" date="2023" name="BMC Biol.">
        <title>The compact genome of the sponge Oopsacas minuta (Hexactinellida) is lacking key metazoan core genes.</title>
        <authorList>
            <person name="Santini S."/>
            <person name="Schenkelaars Q."/>
            <person name="Jourda C."/>
            <person name="Duchesne M."/>
            <person name="Belahbib H."/>
            <person name="Rocher C."/>
            <person name="Selva M."/>
            <person name="Riesgo A."/>
            <person name="Vervoort M."/>
            <person name="Leys S.P."/>
            <person name="Kodjabachian L."/>
            <person name="Le Bivic A."/>
            <person name="Borchiellini C."/>
            <person name="Claverie J.M."/>
            <person name="Renard E."/>
        </authorList>
    </citation>
    <scope>NUCLEOTIDE SEQUENCE [LARGE SCALE GENOMIC DNA]</scope>
    <source>
        <strain evidence="16">SPO-2</strain>
    </source>
</reference>
<dbReference type="InterPro" id="IPR022694">
    <property type="entry name" value="3-OHacyl-CoA_DH"/>
</dbReference>
<keyword evidence="8" id="KW-0443">Lipid metabolism</keyword>
<dbReference type="Pfam" id="PF02737">
    <property type="entry name" value="3HCDH_N"/>
    <property type="match status" value="1"/>
</dbReference>
<feature type="binding site" evidence="13">
    <location>
        <position position="146"/>
    </location>
    <ligand>
        <name>CoA</name>
        <dbReference type="ChEBI" id="CHEBI:57287"/>
    </ligand>
</feature>
<feature type="binding site" evidence="13">
    <location>
        <position position="70"/>
    </location>
    <ligand>
        <name>CoA</name>
        <dbReference type="ChEBI" id="CHEBI:57287"/>
    </ligand>
</feature>
<dbReference type="InterPro" id="IPR008927">
    <property type="entry name" value="6-PGluconate_DH-like_C_sf"/>
</dbReference>
<dbReference type="InterPro" id="IPR006176">
    <property type="entry name" value="3-OHacyl-CoA_DH_NAD-bd"/>
</dbReference>
<dbReference type="Proteomes" id="UP001165289">
    <property type="component" value="Unassembled WGS sequence"/>
</dbReference>
<sequence>MRSVIFRAHALNNRGYSKDTHREIKTVTVIGGGLMGSGIVQVAAATGHNVTLVDRDNELLDRCSVRIRKSLERVTKKKYSDDQEGGRCFLDNTLSRIKYTLDHEKASADCDLIIEAIMEDIDVKQKLFSGLDRVARADTIFASNTSSLSITEIAEATNRKDKFGGLHFFNPVPMMKLVEVVRTDLTSALTHMSLCAFGRALGKTTVDCKDTPGFVVNRLLVPYMAEAVRMLERGDASDRDIDVAMKLGAGYPMGPFELSDYVGLDTMKFILDGWNKKFPDNPLFKPIPMLSQKVSEGKLGMKSGEGFYKYEK</sequence>
<evidence type="ECO:0000256" key="1">
    <source>
        <dbReference type="ARBA" id="ARBA00004305"/>
    </source>
</evidence>
<feature type="binding site" evidence="12">
    <location>
        <position position="124"/>
    </location>
    <ligand>
        <name>NAD(+)</name>
        <dbReference type="ChEBI" id="CHEBI:57540"/>
    </ligand>
</feature>
<feature type="binding site" evidence="12">
    <location>
        <position position="146"/>
    </location>
    <ligand>
        <name>NAD(+)</name>
        <dbReference type="ChEBI" id="CHEBI:57540"/>
    </ligand>
</feature>
<evidence type="ECO:0000256" key="2">
    <source>
        <dbReference type="ARBA" id="ARBA00005005"/>
    </source>
</evidence>
<dbReference type="GO" id="GO:0005759">
    <property type="term" value="C:mitochondrial matrix"/>
    <property type="evidence" value="ECO:0007669"/>
    <property type="project" value="UniProtKB-SubCell"/>
</dbReference>
<dbReference type="PANTHER" id="PTHR43561">
    <property type="match status" value="1"/>
</dbReference>
<gene>
    <name evidence="16" type="ORF">LOD99_2373</name>
</gene>
<dbReference type="GO" id="GO:0006635">
    <property type="term" value="P:fatty acid beta-oxidation"/>
    <property type="evidence" value="ECO:0007669"/>
    <property type="project" value="TreeGrafter"/>
</dbReference>
<comment type="pathway">
    <text evidence="2">Lipid metabolism; fatty acid beta-oxidation.</text>
</comment>
<dbReference type="InterPro" id="IPR006180">
    <property type="entry name" value="3-OHacyl-CoA_DH_CS"/>
</dbReference>
<protein>
    <recommendedName>
        <fullName evidence="4">3-hydroxyacyl-CoA dehydrogenase</fullName>
        <ecNumber evidence="4">1.1.1.35</ecNumber>
    </recommendedName>
</protein>
<evidence type="ECO:0000256" key="8">
    <source>
        <dbReference type="ARBA" id="ARBA00023098"/>
    </source>
</evidence>
<keyword evidence="7 12" id="KW-0520">NAD</keyword>
<feature type="domain" description="3-hydroxyacyl-CoA dehydrogenase C-terminal" evidence="14">
    <location>
        <begin position="213"/>
        <end position="310"/>
    </location>
</feature>
<evidence type="ECO:0000256" key="11">
    <source>
        <dbReference type="PIRSR" id="PIRSR000105-1"/>
    </source>
</evidence>
<evidence type="ECO:0000313" key="16">
    <source>
        <dbReference type="EMBL" id="KAI6655084.1"/>
    </source>
</evidence>
<feature type="binding site" evidence="12">
    <location>
        <position position="170"/>
    </location>
    <ligand>
        <name>NAD(+)</name>
        <dbReference type="ChEBI" id="CHEBI:57540"/>
    </ligand>
</feature>
<evidence type="ECO:0000256" key="7">
    <source>
        <dbReference type="ARBA" id="ARBA00023027"/>
    </source>
</evidence>
<dbReference type="SUPFAM" id="SSF48179">
    <property type="entry name" value="6-phosphogluconate dehydrogenase C-terminal domain-like"/>
    <property type="match status" value="1"/>
</dbReference>
<feature type="binding site" evidence="12">
    <location>
        <begin position="31"/>
        <end position="36"/>
    </location>
    <ligand>
        <name>NAD(+)</name>
        <dbReference type="ChEBI" id="CHEBI:57540"/>
    </ligand>
</feature>
<evidence type="ECO:0000256" key="4">
    <source>
        <dbReference type="ARBA" id="ARBA00013000"/>
    </source>
</evidence>
<dbReference type="InterPro" id="IPR006108">
    <property type="entry name" value="3HC_DH_C"/>
</dbReference>
<evidence type="ECO:0000256" key="6">
    <source>
        <dbReference type="ARBA" id="ARBA00023002"/>
    </source>
</evidence>
<feature type="binding site" evidence="13">
    <location>
        <position position="77"/>
    </location>
    <ligand>
        <name>CoA</name>
        <dbReference type="ChEBI" id="CHEBI:57287"/>
    </ligand>
</feature>
<evidence type="ECO:0000256" key="3">
    <source>
        <dbReference type="ARBA" id="ARBA00009463"/>
    </source>
</evidence>
<dbReference type="InterPro" id="IPR036291">
    <property type="entry name" value="NAD(P)-bd_dom_sf"/>
</dbReference>
<organism evidence="16 17">
    <name type="scientific">Oopsacas minuta</name>
    <dbReference type="NCBI Taxonomy" id="111878"/>
    <lineage>
        <taxon>Eukaryota</taxon>
        <taxon>Metazoa</taxon>
        <taxon>Porifera</taxon>
        <taxon>Hexactinellida</taxon>
        <taxon>Hexasterophora</taxon>
        <taxon>Lyssacinosida</taxon>
        <taxon>Leucopsacidae</taxon>
        <taxon>Oopsacas</taxon>
    </lineage>
</organism>
<evidence type="ECO:0000259" key="14">
    <source>
        <dbReference type="Pfam" id="PF00725"/>
    </source>
</evidence>
<feature type="site" description="Important for catalytic activity" evidence="11">
    <location>
        <position position="167"/>
    </location>
</feature>
<dbReference type="Gene3D" id="1.10.1040.10">
    <property type="entry name" value="N-(1-d-carboxylethyl)-l-norvaline Dehydrogenase, domain 2"/>
    <property type="match status" value="1"/>
</dbReference>
<dbReference type="EMBL" id="JAKMXF010000210">
    <property type="protein sequence ID" value="KAI6655084.1"/>
    <property type="molecule type" value="Genomic_DNA"/>
</dbReference>
<dbReference type="GO" id="GO:0070403">
    <property type="term" value="F:NAD+ binding"/>
    <property type="evidence" value="ECO:0007669"/>
    <property type="project" value="InterPro"/>
</dbReference>
<proteinExistence type="inferred from homology"/>
<name>A0AAV7K3B7_9METZ</name>
<dbReference type="AlphaFoldDB" id="A0AAV7K3B7"/>
<feature type="binding site" evidence="12">
    <location>
        <position position="302"/>
    </location>
    <ligand>
        <name>NAD(+)</name>
        <dbReference type="ChEBI" id="CHEBI:57540"/>
    </ligand>
</feature>
<dbReference type="PANTHER" id="PTHR43561:SF3">
    <property type="entry name" value="HYDROXYACYL-COENZYME A DEHYDROGENASE, MITOCHONDRIAL"/>
    <property type="match status" value="1"/>
</dbReference>
<dbReference type="InterPro" id="IPR013328">
    <property type="entry name" value="6PGD_dom2"/>
</dbReference>
<evidence type="ECO:0000256" key="13">
    <source>
        <dbReference type="PIRSR" id="PIRSR000105-3"/>
    </source>
</evidence>
<dbReference type="SUPFAM" id="SSF51735">
    <property type="entry name" value="NAD(P)-binding Rossmann-fold domains"/>
    <property type="match status" value="1"/>
</dbReference>
<comment type="similarity">
    <text evidence="3">Belongs to the 3-hydroxyacyl-CoA dehydrogenase family.</text>
</comment>
<evidence type="ECO:0000313" key="17">
    <source>
        <dbReference type="Proteomes" id="UP001165289"/>
    </source>
</evidence>
<dbReference type="Pfam" id="PF00725">
    <property type="entry name" value="3HCDH"/>
    <property type="match status" value="1"/>
</dbReference>
<comment type="catalytic activity">
    <reaction evidence="10">
        <text>a (3S)-3-hydroxyacyl-CoA + NAD(+) = a 3-oxoacyl-CoA + NADH + H(+)</text>
        <dbReference type="Rhea" id="RHEA:22432"/>
        <dbReference type="ChEBI" id="CHEBI:15378"/>
        <dbReference type="ChEBI" id="CHEBI:57318"/>
        <dbReference type="ChEBI" id="CHEBI:57540"/>
        <dbReference type="ChEBI" id="CHEBI:57945"/>
        <dbReference type="ChEBI" id="CHEBI:90726"/>
        <dbReference type="EC" id="1.1.1.35"/>
    </reaction>
</comment>
<keyword evidence="5" id="KW-0276">Fatty acid metabolism</keyword>
<evidence type="ECO:0000256" key="9">
    <source>
        <dbReference type="ARBA" id="ARBA00023128"/>
    </source>
</evidence>
<dbReference type="EC" id="1.1.1.35" evidence="4"/>
<evidence type="ECO:0000256" key="5">
    <source>
        <dbReference type="ARBA" id="ARBA00022832"/>
    </source>
</evidence>
<evidence type="ECO:0000256" key="12">
    <source>
        <dbReference type="PIRSR" id="PIRSR000105-2"/>
    </source>
</evidence>
<keyword evidence="17" id="KW-1185">Reference proteome</keyword>
<keyword evidence="9" id="KW-0496">Mitochondrion</keyword>
<dbReference type="PROSITE" id="PS00067">
    <property type="entry name" value="3HCDH"/>
    <property type="match status" value="1"/>
</dbReference>
<comment type="caution">
    <text evidence="16">The sequence shown here is derived from an EMBL/GenBank/DDBJ whole genome shotgun (WGS) entry which is preliminary data.</text>
</comment>
<feature type="domain" description="3-hydroxyacyl-CoA dehydrogenase NAD binding" evidence="15">
    <location>
        <begin position="26"/>
        <end position="211"/>
    </location>
</feature>
<dbReference type="GO" id="GO:0003857">
    <property type="term" value="F:(3S)-3-hydroxyacyl-CoA dehydrogenase (NAD+) activity"/>
    <property type="evidence" value="ECO:0007669"/>
    <property type="project" value="UniProtKB-EC"/>
</dbReference>
<evidence type="ECO:0000259" key="15">
    <source>
        <dbReference type="Pfam" id="PF02737"/>
    </source>
</evidence>
<dbReference type="PIRSF" id="PIRSF000105">
    <property type="entry name" value="HCDH"/>
    <property type="match status" value="1"/>
</dbReference>
<evidence type="ECO:0000256" key="10">
    <source>
        <dbReference type="ARBA" id="ARBA00049556"/>
    </source>
</evidence>
<comment type="subcellular location">
    <subcellularLocation>
        <location evidence="1">Mitochondrion matrix</location>
    </subcellularLocation>
</comment>
<dbReference type="Gene3D" id="3.40.50.720">
    <property type="entry name" value="NAD(P)-binding Rossmann-like Domain"/>
    <property type="match status" value="1"/>
</dbReference>
<feature type="binding site" evidence="12">
    <location>
        <position position="119"/>
    </location>
    <ligand>
        <name>NAD(+)</name>
        <dbReference type="ChEBI" id="CHEBI:57540"/>
    </ligand>
</feature>
<dbReference type="InterPro" id="IPR052242">
    <property type="entry name" value="Mito_3-hydroxyacyl-CoA_DH"/>
</dbReference>
<dbReference type="FunFam" id="3.40.50.720:FF:000258">
    <property type="entry name" value="Hydroxyacyl-coenzyme A dehydrogenase, mitochondrial"/>
    <property type="match status" value="1"/>
</dbReference>
<feature type="binding site" evidence="12">
    <location>
        <position position="54"/>
    </location>
    <ligand>
        <name>NAD(+)</name>
        <dbReference type="ChEBI" id="CHEBI:57540"/>
    </ligand>
</feature>
<accession>A0AAV7K3B7</accession>
<keyword evidence="6" id="KW-0560">Oxidoreductase</keyword>